<sequence>MWFWSEDSGEYEIFKQYERALVAIGVNFSLDGVQTALEGCTYGLEDALRRTIEYILWLQEQEREVFPNAILIRALQEQWKPVAWRDEYMELPLLQSAGQRWWNAAVSKWGYDVRNRLVADVFYDNGQEFIQFTNGKEILVETAWHWEWERLLEYAL</sequence>
<organism evidence="1 2">
    <name type="scientific">Nostoc punctiforme (strain ATCC 29133 / PCC 73102)</name>
    <dbReference type="NCBI Taxonomy" id="63737"/>
    <lineage>
        <taxon>Bacteria</taxon>
        <taxon>Bacillati</taxon>
        <taxon>Cyanobacteriota</taxon>
        <taxon>Cyanophyceae</taxon>
        <taxon>Nostocales</taxon>
        <taxon>Nostocaceae</taxon>
        <taxon>Nostoc</taxon>
    </lineage>
</organism>
<reference evidence="1 2" key="2">
    <citation type="journal article" date="2013" name="Plant Physiol.">
        <title>A Nostoc punctiforme Sugar Transporter Necessary to Establish a Cyanobacterium-Plant Symbiosis.</title>
        <authorList>
            <person name="Ekman M."/>
            <person name="Picossi S."/>
            <person name="Campbell E.L."/>
            <person name="Meeks J.C."/>
            <person name="Flores E."/>
        </authorList>
    </citation>
    <scope>NUCLEOTIDE SEQUENCE [LARGE SCALE GENOMIC DNA]</scope>
    <source>
        <strain evidence="2">ATCC 29133 / PCC 73102</strain>
    </source>
</reference>
<protein>
    <submittedName>
        <fullName evidence="1">Uncharacterized protein</fullName>
    </submittedName>
</protein>
<dbReference type="EnsemblBacteria" id="ACC84334">
    <property type="protein sequence ID" value="ACC84334"/>
    <property type="gene ID" value="Npun_R6045"/>
</dbReference>
<dbReference type="EMBL" id="CP001037">
    <property type="protein sequence ID" value="ACC84334.1"/>
    <property type="molecule type" value="Genomic_DNA"/>
</dbReference>
<evidence type="ECO:0000313" key="2">
    <source>
        <dbReference type="Proteomes" id="UP000001191"/>
    </source>
</evidence>
<reference evidence="2" key="1">
    <citation type="submission" date="2008-04" db="EMBL/GenBank/DDBJ databases">
        <title>Complete sequence of chromosome of Nostoc punctiforme ATCC 29133.</title>
        <authorList>
            <consortium name="US DOE Joint Genome Institute"/>
            <person name="Copeland A."/>
            <person name="Lucas S."/>
            <person name="Lapidus A."/>
            <person name="Glavina del Rio T."/>
            <person name="Dalin E."/>
            <person name="Tice H."/>
            <person name="Pitluck S."/>
            <person name="Chain P."/>
            <person name="Malfatti S."/>
            <person name="Shin M."/>
            <person name="Vergez L."/>
            <person name="Schmutz J."/>
            <person name="Larimer F."/>
            <person name="Land M."/>
            <person name="Hauser L."/>
            <person name="Kyrpides N."/>
            <person name="Kim E."/>
            <person name="Meeks J.C."/>
            <person name="Elhai J."/>
            <person name="Campbell E.L."/>
            <person name="Thiel T."/>
            <person name="Longmire J."/>
            <person name="Potts M."/>
            <person name="Atlas R."/>
        </authorList>
    </citation>
    <scope>NUCLEOTIDE SEQUENCE [LARGE SCALE GENOMIC DNA]</scope>
    <source>
        <strain evidence="2">ATCC 29133 / PCC 73102</strain>
    </source>
</reference>
<dbReference type="KEGG" id="npu:Npun_R6045"/>
<name>B2IUU1_NOSP7</name>
<accession>B2IUU1</accession>
<proteinExistence type="predicted"/>
<evidence type="ECO:0000313" key="1">
    <source>
        <dbReference type="EMBL" id="ACC84334.1"/>
    </source>
</evidence>
<dbReference type="Proteomes" id="UP000001191">
    <property type="component" value="Chromosome"/>
</dbReference>
<keyword evidence="2" id="KW-1185">Reference proteome</keyword>
<gene>
    <name evidence="1" type="ordered locus">Npun_R6045</name>
</gene>
<dbReference type="HOGENOM" id="CLU_1607459_0_0_3"/>
<dbReference type="PhylomeDB" id="B2IUU1"/>
<dbReference type="eggNOG" id="ENOG503491G">
    <property type="taxonomic scope" value="Bacteria"/>
</dbReference>
<dbReference type="RefSeq" id="WP_012412275.1">
    <property type="nucleotide sequence ID" value="NC_010628.1"/>
</dbReference>
<dbReference type="OrthoDB" id="510677at2"/>
<dbReference type="AlphaFoldDB" id="B2IUU1"/>